<name>E3KGT9_PUCGT</name>
<organism evidence="1 2">
    <name type="scientific">Puccinia graminis f. sp. tritici (strain CRL 75-36-700-3 / race SCCL)</name>
    <name type="common">Black stem rust fungus</name>
    <dbReference type="NCBI Taxonomy" id="418459"/>
    <lineage>
        <taxon>Eukaryota</taxon>
        <taxon>Fungi</taxon>
        <taxon>Dikarya</taxon>
        <taxon>Basidiomycota</taxon>
        <taxon>Pucciniomycotina</taxon>
        <taxon>Pucciniomycetes</taxon>
        <taxon>Pucciniales</taxon>
        <taxon>Pucciniaceae</taxon>
        <taxon>Puccinia</taxon>
    </lineage>
</organism>
<reference evidence="2" key="2">
    <citation type="journal article" date="2011" name="Proc. Natl. Acad. Sci. U.S.A.">
        <title>Obligate biotrophy features unraveled by the genomic analysis of rust fungi.</title>
        <authorList>
            <person name="Duplessis S."/>
            <person name="Cuomo C.A."/>
            <person name="Lin Y.-C."/>
            <person name="Aerts A."/>
            <person name="Tisserant E."/>
            <person name="Veneault-Fourrey C."/>
            <person name="Joly D.L."/>
            <person name="Hacquard S."/>
            <person name="Amselem J."/>
            <person name="Cantarel B.L."/>
            <person name="Chiu R."/>
            <person name="Coutinho P.M."/>
            <person name="Feau N."/>
            <person name="Field M."/>
            <person name="Frey P."/>
            <person name="Gelhaye E."/>
            <person name="Goldberg J."/>
            <person name="Grabherr M.G."/>
            <person name="Kodira C.D."/>
            <person name="Kohler A."/>
            <person name="Kuees U."/>
            <person name="Lindquist E.A."/>
            <person name="Lucas S.M."/>
            <person name="Mago R."/>
            <person name="Mauceli E."/>
            <person name="Morin E."/>
            <person name="Murat C."/>
            <person name="Pangilinan J.L."/>
            <person name="Park R."/>
            <person name="Pearson M."/>
            <person name="Quesneville H."/>
            <person name="Rouhier N."/>
            <person name="Sakthikumar S."/>
            <person name="Salamov A.A."/>
            <person name="Schmutz J."/>
            <person name="Selles B."/>
            <person name="Shapiro H."/>
            <person name="Tanguay P."/>
            <person name="Tuskan G.A."/>
            <person name="Henrissat B."/>
            <person name="Van de Peer Y."/>
            <person name="Rouze P."/>
            <person name="Ellis J.G."/>
            <person name="Dodds P.N."/>
            <person name="Schein J.E."/>
            <person name="Zhong S."/>
            <person name="Hamelin R.C."/>
            <person name="Grigoriev I.V."/>
            <person name="Szabo L.J."/>
            <person name="Martin F."/>
        </authorList>
    </citation>
    <scope>NUCLEOTIDE SEQUENCE [LARGE SCALE GENOMIC DNA]</scope>
    <source>
        <strain evidence="2">CRL 75-36-700-3 / race SCCL</strain>
    </source>
</reference>
<dbReference type="EMBL" id="DS178286">
    <property type="protein sequence ID" value="EFP83514.1"/>
    <property type="molecule type" value="Genomic_DNA"/>
</dbReference>
<dbReference type="HOGENOM" id="CLU_2224504_0_0_1"/>
<dbReference type="RefSeq" id="XP_003327933.1">
    <property type="nucleotide sequence ID" value="XM_003327885.1"/>
</dbReference>
<dbReference type="GeneID" id="10532192"/>
<dbReference type="Proteomes" id="UP000008783">
    <property type="component" value="Unassembled WGS sequence"/>
</dbReference>
<dbReference type="AlphaFoldDB" id="E3KGT9"/>
<keyword evidence="2" id="KW-1185">Reference proteome</keyword>
<dbReference type="InParanoid" id="E3KGT9"/>
<reference key="1">
    <citation type="submission" date="2007-01" db="EMBL/GenBank/DDBJ databases">
        <title>The Genome Sequence of Puccinia graminis f. sp. tritici Strain CRL 75-36-700-3.</title>
        <authorList>
            <consortium name="The Broad Institute Genome Sequencing Platform"/>
            <person name="Birren B."/>
            <person name="Lander E."/>
            <person name="Galagan J."/>
            <person name="Nusbaum C."/>
            <person name="Devon K."/>
            <person name="Cuomo C."/>
            <person name="Jaffe D."/>
            <person name="Butler J."/>
            <person name="Alvarez P."/>
            <person name="Gnerre S."/>
            <person name="Grabherr M."/>
            <person name="Mauceli E."/>
            <person name="Brockman W."/>
            <person name="Young S."/>
            <person name="LaButti K."/>
            <person name="Sykes S."/>
            <person name="DeCaprio D."/>
            <person name="Crawford M."/>
            <person name="Koehrsen M."/>
            <person name="Engels R."/>
            <person name="Montgomery P."/>
            <person name="Pearson M."/>
            <person name="Howarth C."/>
            <person name="Larson L."/>
            <person name="White J."/>
            <person name="Zeng Q."/>
            <person name="Kodira C."/>
            <person name="Yandava C."/>
            <person name="Alvarado L."/>
            <person name="O'Leary S."/>
            <person name="Szabo L."/>
            <person name="Dean R."/>
            <person name="Schein J."/>
        </authorList>
    </citation>
    <scope>NUCLEOTIDE SEQUENCE</scope>
    <source>
        <strain>CRL 75-36-700-3</strain>
    </source>
</reference>
<gene>
    <name evidence="1" type="ORF">PGTG_08700</name>
</gene>
<dbReference type="KEGG" id="pgr:PGTG_08700"/>
<protein>
    <submittedName>
        <fullName evidence="1">Uncharacterized protein</fullName>
    </submittedName>
</protein>
<dbReference type="VEuPathDB" id="FungiDB:PGTG_08700"/>
<evidence type="ECO:0000313" key="2">
    <source>
        <dbReference type="Proteomes" id="UP000008783"/>
    </source>
</evidence>
<accession>E3KGT9</accession>
<proteinExistence type="predicted"/>
<sequence>MNEMWRWPSCWEEPMQTSLLEGIPSNKQVWKLAFREEPLLVVGLLPQGWRHSSDIETVQVSRLRGVPLNLETVKGLKAQRQRCHRYDTLRVSWRILQSCMAKNQIC</sequence>
<evidence type="ECO:0000313" key="1">
    <source>
        <dbReference type="EMBL" id="EFP83514.1"/>
    </source>
</evidence>